<evidence type="ECO:0000259" key="5">
    <source>
        <dbReference type="PROSITE" id="PS50977"/>
    </source>
</evidence>
<evidence type="ECO:0000256" key="4">
    <source>
        <dbReference type="PROSITE-ProRule" id="PRU00335"/>
    </source>
</evidence>
<dbReference type="Proteomes" id="UP001141259">
    <property type="component" value="Unassembled WGS sequence"/>
</dbReference>
<dbReference type="RefSeq" id="WP_259621580.1">
    <property type="nucleotide sequence ID" value="NZ_JANYMP010000002.1"/>
</dbReference>
<keyword evidence="7" id="KW-1185">Reference proteome</keyword>
<evidence type="ECO:0000256" key="1">
    <source>
        <dbReference type="ARBA" id="ARBA00023015"/>
    </source>
</evidence>
<dbReference type="Gene3D" id="1.10.357.10">
    <property type="entry name" value="Tetracycline Repressor, domain 2"/>
    <property type="match status" value="1"/>
</dbReference>
<evidence type="ECO:0000313" key="7">
    <source>
        <dbReference type="Proteomes" id="UP001141259"/>
    </source>
</evidence>
<organism evidence="6 7">
    <name type="scientific">Umezawaea endophytica</name>
    <dbReference type="NCBI Taxonomy" id="1654476"/>
    <lineage>
        <taxon>Bacteria</taxon>
        <taxon>Bacillati</taxon>
        <taxon>Actinomycetota</taxon>
        <taxon>Actinomycetes</taxon>
        <taxon>Pseudonocardiales</taxon>
        <taxon>Pseudonocardiaceae</taxon>
        <taxon>Umezawaea</taxon>
    </lineage>
</organism>
<proteinExistence type="predicted"/>
<dbReference type="PANTHER" id="PTHR30055">
    <property type="entry name" value="HTH-TYPE TRANSCRIPTIONAL REGULATOR RUTR"/>
    <property type="match status" value="1"/>
</dbReference>
<accession>A0A9X2VG89</accession>
<keyword evidence="1" id="KW-0805">Transcription regulation</keyword>
<dbReference type="SUPFAM" id="SSF46689">
    <property type="entry name" value="Homeodomain-like"/>
    <property type="match status" value="1"/>
</dbReference>
<dbReference type="Pfam" id="PF00440">
    <property type="entry name" value="TetR_N"/>
    <property type="match status" value="1"/>
</dbReference>
<dbReference type="AlphaFoldDB" id="A0A9X2VG89"/>
<dbReference type="InterPro" id="IPR009057">
    <property type="entry name" value="Homeodomain-like_sf"/>
</dbReference>
<evidence type="ECO:0000256" key="2">
    <source>
        <dbReference type="ARBA" id="ARBA00023125"/>
    </source>
</evidence>
<sequence length="186" mass="20305">MSGQGDRLLAAVIEHIAEHGLADQSLRSLATAVGTSHRMLSYHFGNKEGLLVAVVRAVEENQRRALADLTADRDSSPADLARRFWERLTDPALRAHERLFFELYGQAVQGRPGTSALLDGIVDSWIDPLAAYEHSTGVPLPEARARARLGLAVSRGLLLDLVATNDLDGVNAAMEQFIAFHERSRA</sequence>
<feature type="domain" description="HTH tetR-type" evidence="5">
    <location>
        <begin position="2"/>
        <end position="62"/>
    </location>
</feature>
<protein>
    <submittedName>
        <fullName evidence="6">TetR/AcrR family transcriptional regulator</fullName>
    </submittedName>
</protein>
<comment type="caution">
    <text evidence="6">The sequence shown here is derived from an EMBL/GenBank/DDBJ whole genome shotgun (WGS) entry which is preliminary data.</text>
</comment>
<gene>
    <name evidence="6" type="ORF">NZH93_04270</name>
</gene>
<dbReference type="GO" id="GO:0003700">
    <property type="term" value="F:DNA-binding transcription factor activity"/>
    <property type="evidence" value="ECO:0007669"/>
    <property type="project" value="TreeGrafter"/>
</dbReference>
<feature type="DNA-binding region" description="H-T-H motif" evidence="4">
    <location>
        <begin position="25"/>
        <end position="44"/>
    </location>
</feature>
<evidence type="ECO:0000313" key="6">
    <source>
        <dbReference type="EMBL" id="MCS7476061.1"/>
    </source>
</evidence>
<reference evidence="6" key="1">
    <citation type="submission" date="2022-08" db="EMBL/GenBank/DDBJ databases">
        <authorList>
            <person name="Tistechok S."/>
            <person name="Samborskyy M."/>
            <person name="Roman I."/>
        </authorList>
    </citation>
    <scope>NUCLEOTIDE SEQUENCE</scope>
    <source>
        <strain evidence="6">DSM 103496</strain>
    </source>
</reference>
<dbReference type="InterPro" id="IPR001647">
    <property type="entry name" value="HTH_TetR"/>
</dbReference>
<dbReference type="PANTHER" id="PTHR30055:SF234">
    <property type="entry name" value="HTH-TYPE TRANSCRIPTIONAL REGULATOR BETI"/>
    <property type="match status" value="1"/>
</dbReference>
<keyword evidence="3" id="KW-0804">Transcription</keyword>
<keyword evidence="2 4" id="KW-0238">DNA-binding</keyword>
<dbReference type="PROSITE" id="PS50977">
    <property type="entry name" value="HTH_TETR_2"/>
    <property type="match status" value="1"/>
</dbReference>
<dbReference type="GO" id="GO:0000976">
    <property type="term" value="F:transcription cis-regulatory region binding"/>
    <property type="evidence" value="ECO:0007669"/>
    <property type="project" value="TreeGrafter"/>
</dbReference>
<name>A0A9X2VG89_9PSEU</name>
<dbReference type="EMBL" id="JANYMP010000002">
    <property type="protein sequence ID" value="MCS7476061.1"/>
    <property type="molecule type" value="Genomic_DNA"/>
</dbReference>
<evidence type="ECO:0000256" key="3">
    <source>
        <dbReference type="ARBA" id="ARBA00023163"/>
    </source>
</evidence>
<dbReference type="InterPro" id="IPR050109">
    <property type="entry name" value="HTH-type_TetR-like_transc_reg"/>
</dbReference>